<evidence type="ECO:0000256" key="1">
    <source>
        <dbReference type="SAM" id="Phobius"/>
    </source>
</evidence>
<gene>
    <name evidence="2" type="ORF">FYJ74_11505</name>
</gene>
<dbReference type="GO" id="GO:0016020">
    <property type="term" value="C:membrane"/>
    <property type="evidence" value="ECO:0007669"/>
    <property type="project" value="InterPro"/>
</dbReference>
<keyword evidence="1" id="KW-0812">Transmembrane</keyword>
<dbReference type="Proteomes" id="UP000473699">
    <property type="component" value="Unassembled WGS sequence"/>
</dbReference>
<feature type="transmembrane region" description="Helical" evidence="1">
    <location>
        <begin position="138"/>
        <end position="158"/>
    </location>
</feature>
<dbReference type="Pfam" id="PF03390">
    <property type="entry name" value="2HCT"/>
    <property type="match status" value="1"/>
</dbReference>
<dbReference type="GO" id="GO:0008514">
    <property type="term" value="F:organic anion transmembrane transporter activity"/>
    <property type="evidence" value="ECO:0007669"/>
    <property type="project" value="InterPro"/>
</dbReference>
<name>A0A6L5YEB1_9BACT</name>
<feature type="transmembrane region" description="Helical" evidence="1">
    <location>
        <begin position="15"/>
        <end position="32"/>
    </location>
</feature>
<comment type="caution">
    <text evidence="2">The sequence shown here is derived from an EMBL/GenBank/DDBJ whole genome shotgun (WGS) entry which is preliminary data.</text>
</comment>
<keyword evidence="1" id="KW-0472">Membrane</keyword>
<dbReference type="InterPro" id="IPR004679">
    <property type="entry name" value="2-OHcarboxylate_transport"/>
</dbReference>
<evidence type="ECO:0000313" key="3">
    <source>
        <dbReference type="Proteomes" id="UP000473699"/>
    </source>
</evidence>
<feature type="transmembrane region" description="Helical" evidence="1">
    <location>
        <begin position="73"/>
        <end position="97"/>
    </location>
</feature>
<dbReference type="EMBL" id="VUNH01000015">
    <property type="protein sequence ID" value="MST56646.1"/>
    <property type="molecule type" value="Genomic_DNA"/>
</dbReference>
<feature type="non-terminal residue" evidence="2">
    <location>
        <position position="1"/>
    </location>
</feature>
<reference evidence="2 3" key="1">
    <citation type="submission" date="2019-08" db="EMBL/GenBank/DDBJ databases">
        <title>In-depth cultivation of the pig gut microbiome towards novel bacterial diversity and tailored functional studies.</title>
        <authorList>
            <person name="Wylensek D."/>
            <person name="Hitch T.C.A."/>
            <person name="Clavel T."/>
        </authorList>
    </citation>
    <scope>NUCLEOTIDE SEQUENCE [LARGE SCALE GENOMIC DNA]</scope>
    <source>
        <strain evidence="2 3">SM-530-WT-4B</strain>
    </source>
</reference>
<accession>A0A6L5YEB1</accession>
<evidence type="ECO:0000313" key="2">
    <source>
        <dbReference type="EMBL" id="MST56646.1"/>
    </source>
</evidence>
<keyword evidence="3" id="KW-1185">Reference proteome</keyword>
<organism evidence="2 3">
    <name type="scientific">Pyramidobacter porci</name>
    <dbReference type="NCBI Taxonomy" id="2605789"/>
    <lineage>
        <taxon>Bacteria</taxon>
        <taxon>Thermotogati</taxon>
        <taxon>Synergistota</taxon>
        <taxon>Synergistia</taxon>
        <taxon>Synergistales</taxon>
        <taxon>Dethiosulfovibrionaceae</taxon>
        <taxon>Pyramidobacter</taxon>
    </lineage>
</organism>
<protein>
    <submittedName>
        <fullName evidence="2">Citrate:sodium symporter</fullName>
    </submittedName>
</protein>
<keyword evidence="1" id="KW-1133">Transmembrane helix</keyword>
<sequence length="159" mass="16996">SKSILPSIGKVSIHMYAYMVVFSAVLNIANVIPQEVKLGAKRLADFFTKPLMCMCGIGIAFTDLGEFIKVLNFSTVFVCFMVVLGAIIGAGLVDMLFGFNFVESAMTAGLCMANRGGTGDLQVLGAGKRMNLMSYAQISSRIGGAIILLLASVVFAYFR</sequence>
<dbReference type="PANTHER" id="PTHR40033:SF1">
    <property type="entry name" value="CITRATE-SODIUM SYMPORTER"/>
    <property type="match status" value="1"/>
</dbReference>
<dbReference type="AlphaFoldDB" id="A0A6L5YEB1"/>
<proteinExistence type="predicted"/>
<dbReference type="PANTHER" id="PTHR40033">
    <property type="entry name" value="NA(+)-MALATE SYMPORTER"/>
    <property type="match status" value="1"/>
</dbReference>
<dbReference type="RefSeq" id="WP_195838906.1">
    <property type="nucleotide sequence ID" value="NZ_VUNH01000015.1"/>
</dbReference>